<dbReference type="InterPro" id="IPR013078">
    <property type="entry name" value="His_Pase_superF_clade-1"/>
</dbReference>
<dbReference type="CDD" id="cd07067">
    <property type="entry name" value="HP_PGM_like"/>
    <property type="match status" value="1"/>
</dbReference>
<evidence type="ECO:0000313" key="4">
    <source>
        <dbReference type="Proteomes" id="UP000007967"/>
    </source>
</evidence>
<dbReference type="KEGG" id="kfl:Kfla_2335"/>
<dbReference type="eggNOG" id="COG0406">
    <property type="taxonomic scope" value="Bacteria"/>
</dbReference>
<keyword evidence="1" id="KW-0378">Hydrolase</keyword>
<dbReference type="STRING" id="479435.Kfla_2335"/>
<dbReference type="GO" id="GO:0004331">
    <property type="term" value="F:fructose-2,6-bisphosphate 2-phosphatase activity"/>
    <property type="evidence" value="ECO:0007669"/>
    <property type="project" value="TreeGrafter"/>
</dbReference>
<gene>
    <name evidence="3" type="ordered locus">Kfla_2335</name>
</gene>
<dbReference type="RefSeq" id="WP_012919967.1">
    <property type="nucleotide sequence ID" value="NC_013729.1"/>
</dbReference>
<dbReference type="GO" id="GO:0043456">
    <property type="term" value="P:regulation of pentose-phosphate shunt"/>
    <property type="evidence" value="ECO:0007669"/>
    <property type="project" value="TreeGrafter"/>
</dbReference>
<accession>D2PUU5</accession>
<reference evidence="3 4" key="2">
    <citation type="journal article" date="2010" name="Stand. Genomic Sci.">
        <title>Complete genome sequence of Kribbella flavida type strain (IFO 14399).</title>
        <authorList>
            <person name="Pukall R."/>
            <person name="Lapidus A."/>
            <person name="Glavina Del Rio T."/>
            <person name="Copeland A."/>
            <person name="Tice H."/>
            <person name="Cheng J.-F."/>
            <person name="Lucas S."/>
            <person name="Chen F."/>
            <person name="Nolan M."/>
            <person name="LaButti K."/>
            <person name="Pati A."/>
            <person name="Ivanova N."/>
            <person name="Mavrommatis K."/>
            <person name="Mikhailova N."/>
            <person name="Pitluck S."/>
            <person name="Bruce D."/>
            <person name="Goodwin L."/>
            <person name="Land M."/>
            <person name="Hauser L."/>
            <person name="Chang Y.-J."/>
            <person name="Jeffries C.D."/>
            <person name="Chen A."/>
            <person name="Palaniappan K."/>
            <person name="Chain P."/>
            <person name="Rohde M."/>
            <person name="Goeker M."/>
            <person name="Bristow J."/>
            <person name="Eisen J.A."/>
            <person name="Markowitz V."/>
            <person name="Hugenholtz P."/>
            <person name="Kyrpides N.C."/>
            <person name="Klenk H.-P."/>
            <person name="Brettin T."/>
        </authorList>
    </citation>
    <scope>NUCLEOTIDE SEQUENCE [LARGE SCALE GENOMIC DNA]</scope>
    <source>
        <strain evidence="4">DSM 17836 / JCM 10339 / NBRC 14399</strain>
    </source>
</reference>
<dbReference type="PANTHER" id="PTHR46517:SF1">
    <property type="entry name" value="FRUCTOSE-2,6-BISPHOSPHATASE TIGAR"/>
    <property type="match status" value="1"/>
</dbReference>
<dbReference type="HOGENOM" id="CLU_033323_9_5_11"/>
<feature type="binding site" evidence="2">
    <location>
        <position position="60"/>
    </location>
    <ligand>
        <name>substrate</name>
    </ligand>
</feature>
<dbReference type="SUPFAM" id="SSF53254">
    <property type="entry name" value="Phosphoglycerate mutase-like"/>
    <property type="match status" value="1"/>
</dbReference>
<dbReference type="Proteomes" id="UP000007967">
    <property type="component" value="Chromosome"/>
</dbReference>
<evidence type="ECO:0000313" key="3">
    <source>
        <dbReference type="EMBL" id="ADB31411.1"/>
    </source>
</evidence>
<evidence type="ECO:0000256" key="2">
    <source>
        <dbReference type="PIRSR" id="PIRSR613078-2"/>
    </source>
</evidence>
<protein>
    <submittedName>
        <fullName evidence="3">Phosphoglycerate mutase</fullName>
    </submittedName>
</protein>
<feature type="binding site" evidence="2">
    <location>
        <begin position="10"/>
        <end position="17"/>
    </location>
    <ligand>
        <name>substrate</name>
    </ligand>
</feature>
<dbReference type="OrthoDB" id="4697614at2"/>
<keyword evidence="4" id="KW-1185">Reference proteome</keyword>
<dbReference type="Gene3D" id="3.40.50.1240">
    <property type="entry name" value="Phosphoglycerate mutase-like"/>
    <property type="match status" value="1"/>
</dbReference>
<dbReference type="GO" id="GO:0005829">
    <property type="term" value="C:cytosol"/>
    <property type="evidence" value="ECO:0007669"/>
    <property type="project" value="TreeGrafter"/>
</dbReference>
<evidence type="ECO:0000256" key="1">
    <source>
        <dbReference type="ARBA" id="ARBA00022801"/>
    </source>
</evidence>
<dbReference type="GO" id="GO:0045820">
    <property type="term" value="P:negative regulation of glycolytic process"/>
    <property type="evidence" value="ECO:0007669"/>
    <property type="project" value="TreeGrafter"/>
</dbReference>
<dbReference type="PANTHER" id="PTHR46517">
    <property type="entry name" value="FRUCTOSE-2,6-BISPHOSPHATASE TIGAR"/>
    <property type="match status" value="1"/>
</dbReference>
<organism evidence="3 4">
    <name type="scientific">Kribbella flavida (strain DSM 17836 / JCM 10339 / NBRC 14399)</name>
    <dbReference type="NCBI Taxonomy" id="479435"/>
    <lineage>
        <taxon>Bacteria</taxon>
        <taxon>Bacillati</taxon>
        <taxon>Actinomycetota</taxon>
        <taxon>Actinomycetes</taxon>
        <taxon>Propionibacteriales</taxon>
        <taxon>Kribbellaceae</taxon>
        <taxon>Kribbella</taxon>
    </lineage>
</organism>
<name>D2PUU5_KRIFD</name>
<dbReference type="EMBL" id="CP001736">
    <property type="protein sequence ID" value="ADB31411.1"/>
    <property type="molecule type" value="Genomic_DNA"/>
</dbReference>
<dbReference type="SMART" id="SM00855">
    <property type="entry name" value="PGAM"/>
    <property type="match status" value="1"/>
</dbReference>
<dbReference type="InterPro" id="IPR029033">
    <property type="entry name" value="His_PPase_superfam"/>
</dbReference>
<proteinExistence type="predicted"/>
<reference evidence="4" key="1">
    <citation type="submission" date="2009-09" db="EMBL/GenBank/DDBJ databases">
        <title>The complete genome of Kribbella flavida DSM 17836.</title>
        <authorList>
            <consortium name="US DOE Joint Genome Institute (JGI-PGF)"/>
            <person name="Lucas S."/>
            <person name="Copeland A."/>
            <person name="Lapidus A."/>
            <person name="Glavina del Rio T."/>
            <person name="Dalin E."/>
            <person name="Tice H."/>
            <person name="Bruce D."/>
            <person name="Goodwin L."/>
            <person name="Pitluck S."/>
            <person name="Kyrpides N."/>
            <person name="Mavromatis K."/>
            <person name="Ivanova N."/>
            <person name="Saunders E."/>
            <person name="Brettin T."/>
            <person name="Detter J.C."/>
            <person name="Han C."/>
            <person name="Larimer F."/>
            <person name="Land M."/>
            <person name="Hauser L."/>
            <person name="Markowitz V."/>
            <person name="Cheng J.-F."/>
            <person name="Hugenholtz P."/>
            <person name="Woyke T."/>
            <person name="Wu D."/>
            <person name="Pukall R."/>
            <person name="Klenk H.-P."/>
            <person name="Eisen J.A."/>
        </authorList>
    </citation>
    <scope>NUCLEOTIDE SEQUENCE [LARGE SCALE GENOMIC DNA]</scope>
    <source>
        <strain evidence="4">DSM 17836 / JCM 10339 / NBRC 14399</strain>
    </source>
</reference>
<dbReference type="InterPro" id="IPR051695">
    <property type="entry name" value="Phosphoglycerate_Mutase"/>
</dbReference>
<dbReference type="Pfam" id="PF00300">
    <property type="entry name" value="His_Phos_1"/>
    <property type="match status" value="1"/>
</dbReference>
<sequence>MTAGRLIVWRHGRTSWNLQDKIQGQADIPLDEVGQAQARAAAARLASLAPTRLFSSDLQRAASTAAELAALTGLTVEYDKALREIDVDDWAGLTMAELADLHPEAAARIRAGEPQRRGTAGETVEEVAARFAPALTRAVDQATASDTVVVATHGLAARVGICLFLGIPQAHWPAFGGLSNCNWVSLLPSRHNRWRIEEWNAGSLPEPVMSDDPQPHP</sequence>
<dbReference type="AlphaFoldDB" id="D2PUU5"/>